<comment type="caution">
    <text evidence="1">The sequence shown here is derived from an EMBL/GenBank/DDBJ whole genome shotgun (WGS) entry which is preliminary data.</text>
</comment>
<protein>
    <submittedName>
        <fullName evidence="1">Sporulation protein</fullName>
    </submittedName>
</protein>
<accession>A0A9X2VHQ5</accession>
<proteinExistence type="predicted"/>
<name>A0A9X2VHQ5_9PSEU</name>
<dbReference type="Proteomes" id="UP001141259">
    <property type="component" value="Unassembled WGS sequence"/>
</dbReference>
<dbReference type="RefSeq" id="WP_259620750.1">
    <property type="nucleotide sequence ID" value="NZ_JANYMP010000001.1"/>
</dbReference>
<organism evidence="1 2">
    <name type="scientific">Umezawaea endophytica</name>
    <dbReference type="NCBI Taxonomy" id="1654476"/>
    <lineage>
        <taxon>Bacteria</taxon>
        <taxon>Bacillati</taxon>
        <taxon>Actinomycetota</taxon>
        <taxon>Actinomycetes</taxon>
        <taxon>Pseudonocardiales</taxon>
        <taxon>Pseudonocardiaceae</taxon>
        <taxon>Umezawaea</taxon>
    </lineage>
</organism>
<keyword evidence="2" id="KW-1185">Reference proteome</keyword>
<sequence length="120" mass="12597">MKIEELVEKARDTITVRRVYSEPYERDGVTVITAAAVGGGGGVGVGKDEKGKEGEGGGFGAAGRPVGAYVITGSQVSWRPAIDVNRLLTGLAAVLVAFLVTRARVARARANAERAWRESV</sequence>
<dbReference type="EMBL" id="JANYMP010000001">
    <property type="protein sequence ID" value="MCS7475223.1"/>
    <property type="molecule type" value="Genomic_DNA"/>
</dbReference>
<reference evidence="1" key="1">
    <citation type="submission" date="2022-08" db="EMBL/GenBank/DDBJ databases">
        <authorList>
            <person name="Tistechok S."/>
            <person name="Samborskyy M."/>
            <person name="Roman I."/>
        </authorList>
    </citation>
    <scope>NUCLEOTIDE SEQUENCE</scope>
    <source>
        <strain evidence="1">DSM 103496</strain>
    </source>
</reference>
<gene>
    <name evidence="1" type="ORF">NZH93_00025</name>
</gene>
<dbReference type="AlphaFoldDB" id="A0A9X2VHQ5"/>
<evidence type="ECO:0000313" key="2">
    <source>
        <dbReference type="Proteomes" id="UP001141259"/>
    </source>
</evidence>
<evidence type="ECO:0000313" key="1">
    <source>
        <dbReference type="EMBL" id="MCS7475223.1"/>
    </source>
</evidence>